<evidence type="ECO:0000313" key="2">
    <source>
        <dbReference type="EMBL" id="QSE77535.1"/>
    </source>
</evidence>
<feature type="transmembrane region" description="Helical" evidence="1">
    <location>
        <begin position="140"/>
        <end position="157"/>
    </location>
</feature>
<keyword evidence="1" id="KW-0472">Membrane</keyword>
<sequence length="173" mass="19727">MIQAYKKYWKKAGDYKTYASRSDYWWVFLVNVIIFALLNMIHFFMMIPQAAKILNQASTLSQAELQKSILDLSFNPTGSTLIIVILIALVGLIILLPNISLTARRLLDAGLPRWFALLFGVSALYGIVVRFIQIDFLSNFGLLFNLITLVVYVLCLFPSKYGKDEADDSRLYE</sequence>
<feature type="transmembrane region" description="Helical" evidence="1">
    <location>
        <begin position="114"/>
        <end position="134"/>
    </location>
</feature>
<dbReference type="InterPro" id="IPR008523">
    <property type="entry name" value="DUF805"/>
</dbReference>
<keyword evidence="1" id="KW-0812">Transmembrane</keyword>
<keyword evidence="3" id="KW-1185">Reference proteome</keyword>
<dbReference type="PANTHER" id="PTHR34980">
    <property type="entry name" value="INNER MEMBRANE PROTEIN-RELATED-RELATED"/>
    <property type="match status" value="1"/>
</dbReference>
<gene>
    <name evidence="2" type="ORF">JW886_04640</name>
</gene>
<feature type="transmembrane region" description="Helical" evidence="1">
    <location>
        <begin position="24"/>
        <end position="45"/>
    </location>
</feature>
<proteinExistence type="predicted"/>
<dbReference type="RefSeq" id="WP_205872437.1">
    <property type="nucleotide sequence ID" value="NZ_CP070872.1"/>
</dbReference>
<evidence type="ECO:0000256" key="1">
    <source>
        <dbReference type="SAM" id="Phobius"/>
    </source>
</evidence>
<dbReference type="PANTHER" id="PTHR34980:SF2">
    <property type="entry name" value="INNER MEMBRANE PROTEIN YHAH-RELATED"/>
    <property type="match status" value="1"/>
</dbReference>
<dbReference type="Proteomes" id="UP000663608">
    <property type="component" value="Chromosome"/>
</dbReference>
<reference evidence="2 3" key="1">
    <citation type="submission" date="2021-02" db="EMBL/GenBank/DDBJ databases">
        <title>Complete genome sequence of Lactococcus lactis strain K_LL004.</title>
        <authorList>
            <person name="Kim H.B."/>
        </authorList>
    </citation>
    <scope>NUCLEOTIDE SEQUENCE [LARGE SCALE GENOMIC DNA]</scope>
    <source>
        <strain evidence="2 3">K_LL004</strain>
    </source>
</reference>
<name>A0AA45QS63_9LACT</name>
<dbReference type="KEGG" id="lti:JW886_04640"/>
<dbReference type="AlphaFoldDB" id="A0AA45QS63"/>
<feature type="transmembrane region" description="Helical" evidence="1">
    <location>
        <begin position="81"/>
        <end position="102"/>
    </location>
</feature>
<evidence type="ECO:0000313" key="3">
    <source>
        <dbReference type="Proteomes" id="UP000663608"/>
    </source>
</evidence>
<dbReference type="GO" id="GO:0005886">
    <property type="term" value="C:plasma membrane"/>
    <property type="evidence" value="ECO:0007669"/>
    <property type="project" value="TreeGrafter"/>
</dbReference>
<protein>
    <submittedName>
        <fullName evidence="2">DUF805 domain-containing protein</fullName>
    </submittedName>
</protein>
<dbReference type="Pfam" id="PF05656">
    <property type="entry name" value="DUF805"/>
    <property type="match status" value="1"/>
</dbReference>
<dbReference type="EMBL" id="CP070872">
    <property type="protein sequence ID" value="QSE77535.1"/>
    <property type="molecule type" value="Genomic_DNA"/>
</dbReference>
<organism evidence="2 3">
    <name type="scientific">Lactococcus taiwanensis</name>
    <dbReference type="NCBI Taxonomy" id="1151742"/>
    <lineage>
        <taxon>Bacteria</taxon>
        <taxon>Bacillati</taxon>
        <taxon>Bacillota</taxon>
        <taxon>Bacilli</taxon>
        <taxon>Lactobacillales</taxon>
        <taxon>Streptococcaceae</taxon>
        <taxon>Lactococcus</taxon>
    </lineage>
</organism>
<accession>A0AA45QS63</accession>
<keyword evidence="1" id="KW-1133">Transmembrane helix</keyword>